<accession>A0ABD3JX46</accession>
<dbReference type="AlphaFoldDB" id="A0ABD3JX46"/>
<comment type="caution">
    <text evidence="2">The sequence shown here is derived from an EMBL/GenBank/DDBJ whole genome shotgun (WGS) entry which is preliminary data.</text>
</comment>
<protein>
    <recommendedName>
        <fullName evidence="1">Anticodon-binding domain-containing protein</fullName>
    </recommendedName>
</protein>
<evidence type="ECO:0000313" key="2">
    <source>
        <dbReference type="EMBL" id="KAL3731142.1"/>
    </source>
</evidence>
<dbReference type="Proteomes" id="UP001634007">
    <property type="component" value="Unassembled WGS sequence"/>
</dbReference>
<evidence type="ECO:0000259" key="1">
    <source>
        <dbReference type="Pfam" id="PF03129"/>
    </source>
</evidence>
<feature type="domain" description="Anticodon-binding" evidence="1">
    <location>
        <begin position="26"/>
        <end position="78"/>
    </location>
</feature>
<dbReference type="EMBL" id="JBJKBG010000007">
    <property type="protein sequence ID" value="KAL3731142.1"/>
    <property type="molecule type" value="Genomic_DNA"/>
</dbReference>
<keyword evidence="3" id="KW-1185">Reference proteome</keyword>
<dbReference type="Pfam" id="PF03129">
    <property type="entry name" value="HGTP_anticodon"/>
    <property type="match status" value="1"/>
</dbReference>
<sequence>MIFCHFALAMFTSNPTGKRKGRCVTGNTIVKRYAGSDEYGVPFTITVYSQVDVTIRERDSRDQVRVKVGEVVSVVKELIDGHRTCSDVWSSFPHHTFASAEEDG</sequence>
<name>A0ABD3JX46_EUCGL</name>
<organism evidence="2 3">
    <name type="scientific">Eucalyptus globulus</name>
    <name type="common">Tasmanian blue gum</name>
    <dbReference type="NCBI Taxonomy" id="34317"/>
    <lineage>
        <taxon>Eukaryota</taxon>
        <taxon>Viridiplantae</taxon>
        <taxon>Streptophyta</taxon>
        <taxon>Embryophyta</taxon>
        <taxon>Tracheophyta</taxon>
        <taxon>Spermatophyta</taxon>
        <taxon>Magnoliopsida</taxon>
        <taxon>eudicotyledons</taxon>
        <taxon>Gunneridae</taxon>
        <taxon>Pentapetalae</taxon>
        <taxon>rosids</taxon>
        <taxon>malvids</taxon>
        <taxon>Myrtales</taxon>
        <taxon>Myrtaceae</taxon>
        <taxon>Myrtoideae</taxon>
        <taxon>Eucalypteae</taxon>
        <taxon>Eucalyptus</taxon>
    </lineage>
</organism>
<evidence type="ECO:0000313" key="3">
    <source>
        <dbReference type="Proteomes" id="UP001634007"/>
    </source>
</evidence>
<dbReference type="InterPro" id="IPR027031">
    <property type="entry name" value="Gly-tRNA_synthase/POLG2"/>
</dbReference>
<dbReference type="InterPro" id="IPR004154">
    <property type="entry name" value="Anticodon-bd"/>
</dbReference>
<reference evidence="2 3" key="1">
    <citation type="submission" date="2024-11" db="EMBL/GenBank/DDBJ databases">
        <title>Chromosome-level genome assembly of Eucalyptus globulus Labill. provides insights into its genome evolution.</title>
        <authorList>
            <person name="Li X."/>
        </authorList>
    </citation>
    <scope>NUCLEOTIDE SEQUENCE [LARGE SCALE GENOMIC DNA]</scope>
    <source>
        <strain evidence="2">CL2024</strain>
        <tissue evidence="2">Fresh tender leaves</tissue>
    </source>
</reference>
<proteinExistence type="predicted"/>
<dbReference type="InterPro" id="IPR036621">
    <property type="entry name" value="Anticodon-bd_dom_sf"/>
</dbReference>
<dbReference type="PANTHER" id="PTHR10745">
    <property type="entry name" value="GLYCYL-TRNA SYNTHETASE/DNA POLYMERASE SUBUNIT GAMMA-2"/>
    <property type="match status" value="1"/>
</dbReference>
<dbReference type="SUPFAM" id="SSF52954">
    <property type="entry name" value="Class II aaRS ABD-related"/>
    <property type="match status" value="1"/>
</dbReference>
<gene>
    <name evidence="2" type="ORF">ACJRO7_028072</name>
</gene>
<dbReference type="PANTHER" id="PTHR10745:SF0">
    <property type="entry name" value="GLYCINE--TRNA LIGASE"/>
    <property type="match status" value="1"/>
</dbReference>
<dbReference type="Gene3D" id="3.40.50.800">
    <property type="entry name" value="Anticodon-binding domain"/>
    <property type="match status" value="1"/>
</dbReference>